<reference evidence="5 6" key="1">
    <citation type="submission" date="2017-10" db="EMBL/GenBank/DDBJ databases">
        <title>Genomics of the genus Arcobacter.</title>
        <authorList>
            <person name="Perez-Cataluna A."/>
            <person name="Figueras M.J."/>
        </authorList>
    </citation>
    <scope>NUCLEOTIDE SEQUENCE [LARGE SCALE GENOMIC DNA]</scope>
    <source>
        <strain evidence="5 6">CECT 8987</strain>
    </source>
</reference>
<accession>A0A4Q0XT72</accession>
<evidence type="ECO:0000313" key="5">
    <source>
        <dbReference type="EMBL" id="RXJ57611.1"/>
    </source>
</evidence>
<dbReference type="PANTHER" id="PTHR24567:SF74">
    <property type="entry name" value="HTH-TYPE TRANSCRIPTIONAL REGULATOR ARCR"/>
    <property type="match status" value="1"/>
</dbReference>
<dbReference type="InterPro" id="IPR014710">
    <property type="entry name" value="RmlC-like_jellyroll"/>
</dbReference>
<dbReference type="SMART" id="SM00100">
    <property type="entry name" value="cNMP"/>
    <property type="match status" value="1"/>
</dbReference>
<dbReference type="GO" id="GO:0005829">
    <property type="term" value="C:cytosol"/>
    <property type="evidence" value="ECO:0007669"/>
    <property type="project" value="TreeGrafter"/>
</dbReference>
<keyword evidence="6" id="KW-1185">Reference proteome</keyword>
<dbReference type="OrthoDB" id="9815457at2"/>
<dbReference type="CDD" id="cd00038">
    <property type="entry name" value="CAP_ED"/>
    <property type="match status" value="1"/>
</dbReference>
<dbReference type="GO" id="GO:0003677">
    <property type="term" value="F:DNA binding"/>
    <property type="evidence" value="ECO:0007669"/>
    <property type="project" value="UniProtKB-KW"/>
</dbReference>
<dbReference type="GO" id="GO:0003700">
    <property type="term" value="F:DNA-binding transcription factor activity"/>
    <property type="evidence" value="ECO:0007669"/>
    <property type="project" value="TreeGrafter"/>
</dbReference>
<protein>
    <submittedName>
        <fullName evidence="5">Crp/Fnr family transcriptional regulator</fullName>
    </submittedName>
</protein>
<sequence>MFEDLKSIFLFADLDESVVKEIAQFSIKTKYNKEYILFYEGDESNSLYILNKGIVKLYKTASNGKELVLKYFQDNELIAEAASFQGIPYPATAEAFTDVEVIKIDFKKLKEVMLSNAELCFNMQISLIKKIKNLEGIIATNMVLDTKEKVAKYICDHKNQFFKTKNIHIAQMLNITPETLSRTLKVFKDEGLIDPQKKRIDTEGLSGYFL</sequence>
<name>A0A4Q0XT72_9BACT</name>
<dbReference type="EMBL" id="PDKN01000004">
    <property type="protein sequence ID" value="RXJ57611.1"/>
    <property type="molecule type" value="Genomic_DNA"/>
</dbReference>
<proteinExistence type="predicted"/>
<dbReference type="PANTHER" id="PTHR24567">
    <property type="entry name" value="CRP FAMILY TRANSCRIPTIONAL REGULATORY PROTEIN"/>
    <property type="match status" value="1"/>
</dbReference>
<dbReference type="RefSeq" id="WP_128996183.1">
    <property type="nucleotide sequence ID" value="NZ_PDKN01000004.1"/>
</dbReference>
<dbReference type="Gene3D" id="2.60.120.10">
    <property type="entry name" value="Jelly Rolls"/>
    <property type="match status" value="1"/>
</dbReference>
<keyword evidence="3" id="KW-0804">Transcription</keyword>
<dbReference type="AlphaFoldDB" id="A0A4Q0XT72"/>
<dbReference type="InterPro" id="IPR000595">
    <property type="entry name" value="cNMP-bd_dom"/>
</dbReference>
<dbReference type="Gene3D" id="1.10.10.10">
    <property type="entry name" value="Winged helix-like DNA-binding domain superfamily/Winged helix DNA-binding domain"/>
    <property type="match status" value="1"/>
</dbReference>
<evidence type="ECO:0000256" key="1">
    <source>
        <dbReference type="ARBA" id="ARBA00023015"/>
    </source>
</evidence>
<dbReference type="InterPro" id="IPR036388">
    <property type="entry name" value="WH-like_DNA-bd_sf"/>
</dbReference>
<dbReference type="PROSITE" id="PS50042">
    <property type="entry name" value="CNMP_BINDING_3"/>
    <property type="match status" value="1"/>
</dbReference>
<organism evidence="5 6">
    <name type="scientific">Candidatus Marinarcus aquaticus</name>
    <dbReference type="NCBI Taxonomy" id="2044504"/>
    <lineage>
        <taxon>Bacteria</taxon>
        <taxon>Pseudomonadati</taxon>
        <taxon>Campylobacterota</taxon>
        <taxon>Epsilonproteobacteria</taxon>
        <taxon>Campylobacterales</taxon>
        <taxon>Arcobacteraceae</taxon>
        <taxon>Candidatus Marinarcus</taxon>
    </lineage>
</organism>
<evidence type="ECO:0000259" key="4">
    <source>
        <dbReference type="PROSITE" id="PS50042"/>
    </source>
</evidence>
<dbReference type="Pfam" id="PF00027">
    <property type="entry name" value="cNMP_binding"/>
    <property type="match status" value="1"/>
</dbReference>
<feature type="domain" description="Cyclic nucleotide-binding" evidence="4">
    <location>
        <begin position="10"/>
        <end position="130"/>
    </location>
</feature>
<dbReference type="Proteomes" id="UP000290657">
    <property type="component" value="Unassembled WGS sequence"/>
</dbReference>
<dbReference type="InterPro" id="IPR036390">
    <property type="entry name" value="WH_DNA-bd_sf"/>
</dbReference>
<dbReference type="InterPro" id="IPR012318">
    <property type="entry name" value="HTH_CRP"/>
</dbReference>
<evidence type="ECO:0000256" key="3">
    <source>
        <dbReference type="ARBA" id="ARBA00023163"/>
    </source>
</evidence>
<dbReference type="SUPFAM" id="SSF51206">
    <property type="entry name" value="cAMP-binding domain-like"/>
    <property type="match status" value="1"/>
</dbReference>
<evidence type="ECO:0000313" key="6">
    <source>
        <dbReference type="Proteomes" id="UP000290657"/>
    </source>
</evidence>
<dbReference type="Pfam" id="PF13545">
    <property type="entry name" value="HTH_Crp_2"/>
    <property type="match status" value="1"/>
</dbReference>
<keyword evidence="1" id="KW-0805">Transcription regulation</keyword>
<evidence type="ECO:0000256" key="2">
    <source>
        <dbReference type="ARBA" id="ARBA00023125"/>
    </source>
</evidence>
<gene>
    <name evidence="5" type="ORF">CRV04_07310</name>
</gene>
<keyword evidence="2" id="KW-0238">DNA-binding</keyword>
<comment type="caution">
    <text evidence="5">The sequence shown here is derived from an EMBL/GenBank/DDBJ whole genome shotgun (WGS) entry which is preliminary data.</text>
</comment>
<dbReference type="SUPFAM" id="SSF46785">
    <property type="entry name" value="Winged helix' DNA-binding domain"/>
    <property type="match status" value="1"/>
</dbReference>
<dbReference type="InterPro" id="IPR050397">
    <property type="entry name" value="Env_Response_Regulators"/>
</dbReference>
<dbReference type="InterPro" id="IPR018490">
    <property type="entry name" value="cNMP-bd_dom_sf"/>
</dbReference>